<feature type="compositionally biased region" description="Basic and acidic residues" evidence="3">
    <location>
        <begin position="267"/>
        <end position="282"/>
    </location>
</feature>
<evidence type="ECO:0000256" key="1">
    <source>
        <dbReference type="ARBA" id="ARBA00022884"/>
    </source>
</evidence>
<dbReference type="InterPro" id="IPR012677">
    <property type="entry name" value="Nucleotide-bd_a/b_plait_sf"/>
</dbReference>
<dbReference type="GO" id="GO:1990904">
    <property type="term" value="C:ribonucleoprotein complex"/>
    <property type="evidence" value="ECO:0007669"/>
    <property type="project" value="UniProtKB-KW"/>
</dbReference>
<organism evidence="5 6">
    <name type="scientific">Spinacia oleracea</name>
    <name type="common">Spinach</name>
    <dbReference type="NCBI Taxonomy" id="3562"/>
    <lineage>
        <taxon>Eukaryota</taxon>
        <taxon>Viridiplantae</taxon>
        <taxon>Streptophyta</taxon>
        <taxon>Embryophyta</taxon>
        <taxon>Tracheophyta</taxon>
        <taxon>Spermatophyta</taxon>
        <taxon>Magnoliopsida</taxon>
        <taxon>eudicotyledons</taxon>
        <taxon>Gunneridae</taxon>
        <taxon>Pentapetalae</taxon>
        <taxon>Caryophyllales</taxon>
        <taxon>Chenopodiaceae</taxon>
        <taxon>Chenopodioideae</taxon>
        <taxon>Anserineae</taxon>
        <taxon>Spinacia</taxon>
    </lineage>
</organism>
<dbReference type="Gene3D" id="3.30.70.330">
    <property type="match status" value="2"/>
</dbReference>
<dbReference type="AlphaFoldDB" id="A0A9R0IN65"/>
<name>A0A9R0IN65_SPIOL</name>
<dbReference type="SMART" id="SM00360">
    <property type="entry name" value="RRM"/>
    <property type="match status" value="2"/>
</dbReference>
<dbReference type="PANTHER" id="PTHR48025">
    <property type="entry name" value="OS02G0815200 PROTEIN"/>
    <property type="match status" value="1"/>
</dbReference>
<dbReference type="InterPro" id="IPR000504">
    <property type="entry name" value="RRM_dom"/>
</dbReference>
<dbReference type="GO" id="GO:1901259">
    <property type="term" value="P:chloroplast rRNA processing"/>
    <property type="evidence" value="ECO:0007669"/>
    <property type="project" value="TreeGrafter"/>
</dbReference>
<dbReference type="OrthoDB" id="439808at2759"/>
<dbReference type="GO" id="GO:0003729">
    <property type="term" value="F:mRNA binding"/>
    <property type="evidence" value="ECO:0007669"/>
    <property type="project" value="TreeGrafter"/>
</dbReference>
<protein>
    <submittedName>
        <fullName evidence="6">33 kDa ribonucleoprotein, chloroplastic</fullName>
    </submittedName>
</protein>
<dbReference type="GO" id="GO:0009535">
    <property type="term" value="C:chloroplast thylakoid membrane"/>
    <property type="evidence" value="ECO:0007669"/>
    <property type="project" value="TreeGrafter"/>
</dbReference>
<evidence type="ECO:0000259" key="4">
    <source>
        <dbReference type="PROSITE" id="PS50102"/>
    </source>
</evidence>
<dbReference type="RefSeq" id="XP_021852447.1">
    <property type="nucleotide sequence ID" value="XM_021996755.2"/>
</dbReference>
<dbReference type="GeneID" id="110791977"/>
<feature type="domain" description="RRM" evidence="4">
    <location>
        <begin position="93"/>
        <end position="170"/>
    </location>
</feature>
<sequence>MEATTARTSSILFSHLHSSLPSPSLSPLTKFPFKSSSSLIHLRISNSTLSSSLKFPLYPSKNRSTFELQSSVEGVVALEEEIPNETQENIQKRKLYVVNFPFSLSSDELKKLFSECGTVKDIELIRDKDGKNRGYAFVTMDSGDEAQAVIDKFHAKELSGRTIKVEFSKSLKKPRPKTPAIRPVKETHHKLYVSNLQWKARSIHLKEFFSADFTPVSARVVFESSPSVRSAGYGFVSFSTREEAEAALSSLDGKELLGRPVRLKFSERNSDVEATNEEKETDNLDESTVVISEKEVSDDQPDES</sequence>
<dbReference type="InterPro" id="IPR035979">
    <property type="entry name" value="RBD_domain_sf"/>
</dbReference>
<dbReference type="InterPro" id="IPR050502">
    <property type="entry name" value="Euk_RNA-bind_prot"/>
</dbReference>
<dbReference type="PANTHER" id="PTHR48025:SF6">
    <property type="entry name" value="RRM DOMAIN-CONTAINING PROTEIN"/>
    <property type="match status" value="1"/>
</dbReference>
<dbReference type="PROSITE" id="PS50102">
    <property type="entry name" value="RRM"/>
    <property type="match status" value="2"/>
</dbReference>
<dbReference type="CDD" id="cd00590">
    <property type="entry name" value="RRM_SF"/>
    <property type="match status" value="1"/>
</dbReference>
<evidence type="ECO:0000256" key="3">
    <source>
        <dbReference type="SAM" id="MobiDB-lite"/>
    </source>
</evidence>
<proteinExistence type="predicted"/>
<evidence type="ECO:0000256" key="2">
    <source>
        <dbReference type="PROSITE-ProRule" id="PRU00176"/>
    </source>
</evidence>
<feature type="region of interest" description="Disordered" evidence="3">
    <location>
        <begin position="267"/>
        <end position="304"/>
    </location>
</feature>
<keyword evidence="1 2" id="KW-0694">RNA-binding</keyword>
<dbReference type="Proteomes" id="UP000813463">
    <property type="component" value="Chromosome 6"/>
</dbReference>
<evidence type="ECO:0000313" key="6">
    <source>
        <dbReference type="RefSeq" id="XP_021852447.1"/>
    </source>
</evidence>
<keyword evidence="6" id="KW-0687">Ribonucleoprotein</keyword>
<reference evidence="5" key="1">
    <citation type="journal article" date="2021" name="Nat. Commun.">
        <title>Genomic analyses provide insights into spinach domestication and the genetic basis of agronomic traits.</title>
        <authorList>
            <person name="Cai X."/>
            <person name="Sun X."/>
            <person name="Xu C."/>
            <person name="Sun H."/>
            <person name="Wang X."/>
            <person name="Ge C."/>
            <person name="Zhang Z."/>
            <person name="Wang Q."/>
            <person name="Fei Z."/>
            <person name="Jiao C."/>
            <person name="Wang Q."/>
        </authorList>
    </citation>
    <scope>NUCLEOTIDE SEQUENCE [LARGE SCALE GENOMIC DNA]</scope>
    <source>
        <strain evidence="5">cv. Varoflay</strain>
    </source>
</reference>
<feature type="domain" description="RRM" evidence="4">
    <location>
        <begin position="189"/>
        <end position="268"/>
    </location>
</feature>
<gene>
    <name evidence="6" type="primary">LOC110791977</name>
</gene>
<dbReference type="KEGG" id="soe:110791977"/>
<keyword evidence="5" id="KW-1185">Reference proteome</keyword>
<accession>A0A9R0IN65</accession>
<evidence type="ECO:0000313" key="5">
    <source>
        <dbReference type="Proteomes" id="UP000813463"/>
    </source>
</evidence>
<dbReference type="Pfam" id="PF00076">
    <property type="entry name" value="RRM_1"/>
    <property type="match status" value="2"/>
</dbReference>
<dbReference type="SUPFAM" id="SSF54928">
    <property type="entry name" value="RNA-binding domain, RBD"/>
    <property type="match status" value="2"/>
</dbReference>
<reference evidence="6" key="2">
    <citation type="submission" date="2025-08" db="UniProtKB">
        <authorList>
            <consortium name="RefSeq"/>
        </authorList>
    </citation>
    <scope>IDENTIFICATION</scope>
    <source>
        <tissue evidence="6">Leaf</tissue>
    </source>
</reference>